<reference evidence="3 4" key="1">
    <citation type="submission" date="2015-12" db="EMBL/GenBank/DDBJ databases">
        <title>Draft genome sequence of Moniliophthora roreri, the causal agent of frosty pod rot of cacao.</title>
        <authorList>
            <person name="Aime M.C."/>
            <person name="Diaz-Valderrama J.R."/>
            <person name="Kijpornyongpan T."/>
            <person name="Phillips-Mora W."/>
        </authorList>
    </citation>
    <scope>NUCLEOTIDE SEQUENCE [LARGE SCALE GENOMIC DNA]</scope>
    <source>
        <strain evidence="3 4">MCA 2952</strain>
    </source>
</reference>
<feature type="compositionally biased region" description="Low complexity" evidence="1">
    <location>
        <begin position="111"/>
        <end position="122"/>
    </location>
</feature>
<sequence>MTDSGSMILRWRLLTPTSCRTKSGYVAMYGAYLAHQLLYTKLVLLLMGHTFSIRKPCERRRTIQVDYTSKNEQFVLFVLETDCERRQNQRAEACAQANPNRLSKPRYKSNSPALSPALSPAV</sequence>
<feature type="region of interest" description="Disordered" evidence="1">
    <location>
        <begin position="89"/>
        <end position="122"/>
    </location>
</feature>
<evidence type="ECO:0000256" key="1">
    <source>
        <dbReference type="SAM" id="MobiDB-lite"/>
    </source>
</evidence>
<accession>A0A0W0EWV3</accession>
<dbReference type="Proteomes" id="UP000054988">
    <property type="component" value="Unassembled WGS sequence"/>
</dbReference>
<proteinExistence type="predicted"/>
<keyword evidence="2" id="KW-0812">Transmembrane</keyword>
<evidence type="ECO:0000313" key="3">
    <source>
        <dbReference type="EMBL" id="KTB28485.1"/>
    </source>
</evidence>
<evidence type="ECO:0000256" key="2">
    <source>
        <dbReference type="SAM" id="Phobius"/>
    </source>
</evidence>
<dbReference type="EMBL" id="LATX01002472">
    <property type="protein sequence ID" value="KTB28485.1"/>
    <property type="molecule type" value="Genomic_DNA"/>
</dbReference>
<organism evidence="3 4">
    <name type="scientific">Moniliophthora roreri</name>
    <name type="common">Frosty pod rot fungus</name>
    <name type="synonym">Monilia roreri</name>
    <dbReference type="NCBI Taxonomy" id="221103"/>
    <lineage>
        <taxon>Eukaryota</taxon>
        <taxon>Fungi</taxon>
        <taxon>Dikarya</taxon>
        <taxon>Basidiomycota</taxon>
        <taxon>Agaricomycotina</taxon>
        <taxon>Agaricomycetes</taxon>
        <taxon>Agaricomycetidae</taxon>
        <taxon>Agaricales</taxon>
        <taxon>Marasmiineae</taxon>
        <taxon>Marasmiaceae</taxon>
        <taxon>Moniliophthora</taxon>
    </lineage>
</organism>
<dbReference type="AlphaFoldDB" id="A0A0W0EWV3"/>
<evidence type="ECO:0000313" key="4">
    <source>
        <dbReference type="Proteomes" id="UP000054988"/>
    </source>
</evidence>
<name>A0A0W0EWV3_MONRR</name>
<feature type="transmembrane region" description="Helical" evidence="2">
    <location>
        <begin position="32"/>
        <end position="51"/>
    </location>
</feature>
<protein>
    <submittedName>
        <fullName evidence="3">Uncharacterized protein</fullName>
    </submittedName>
</protein>
<keyword evidence="2" id="KW-0472">Membrane</keyword>
<keyword evidence="2" id="KW-1133">Transmembrane helix</keyword>
<comment type="caution">
    <text evidence="3">The sequence shown here is derived from an EMBL/GenBank/DDBJ whole genome shotgun (WGS) entry which is preliminary data.</text>
</comment>
<gene>
    <name evidence="3" type="ORF">WG66_18937</name>
</gene>